<evidence type="ECO:0000313" key="14">
    <source>
        <dbReference type="Proteomes" id="UP000760545"/>
    </source>
</evidence>
<dbReference type="InterPro" id="IPR013023">
    <property type="entry name" value="KARI"/>
</dbReference>
<name>A0ABX1DIJ7_9FLAO</name>
<feature type="binding site" evidence="9">
    <location>
        <position position="68"/>
    </location>
    <ligand>
        <name>NADP(+)</name>
        <dbReference type="ChEBI" id="CHEBI:58349"/>
    </ligand>
</feature>
<dbReference type="InterPro" id="IPR036291">
    <property type="entry name" value="NAD(P)-bd_dom_sf"/>
</dbReference>
<feature type="binding site" evidence="9 10">
    <location>
        <position position="393"/>
    </location>
    <ligand>
        <name>Mg(2+)</name>
        <dbReference type="ChEBI" id="CHEBI:18420"/>
        <label>2</label>
    </ligand>
</feature>
<dbReference type="SUPFAM" id="SSF51735">
    <property type="entry name" value="NAD(P)-binding Rossmann-fold domains"/>
    <property type="match status" value="1"/>
</dbReference>
<evidence type="ECO:0000256" key="5">
    <source>
        <dbReference type="ARBA" id="ARBA00022723"/>
    </source>
</evidence>
<feature type="binding site" evidence="9 10">
    <location>
        <position position="414"/>
    </location>
    <ligand>
        <name>substrate</name>
    </ligand>
</feature>
<dbReference type="EMBL" id="JAAVJS010000016">
    <property type="protein sequence ID" value="NJX16141.1"/>
    <property type="molecule type" value="Genomic_DNA"/>
</dbReference>
<feature type="domain" description="KARI N-terminal Rossmann" evidence="11">
    <location>
        <begin position="17"/>
        <end position="208"/>
    </location>
</feature>
<comment type="pathway">
    <text evidence="2 9">Amino-acid biosynthesis; L-isoleucine biosynthesis; L-isoleucine from 2-oxobutanoate: step 2/4.</text>
</comment>
<comment type="similarity">
    <text evidence="3 9 10">Belongs to the ketol-acid reductoisomerase family.</text>
</comment>
<evidence type="ECO:0000256" key="1">
    <source>
        <dbReference type="ARBA" id="ARBA00004864"/>
    </source>
</evidence>
<dbReference type="GO" id="GO:0004455">
    <property type="term" value="F:ketol-acid reductoisomerase activity"/>
    <property type="evidence" value="ECO:0007669"/>
    <property type="project" value="UniProtKB-EC"/>
</dbReference>
<comment type="cofactor">
    <cofactor evidence="9">
        <name>Mg(2+)</name>
        <dbReference type="ChEBI" id="CHEBI:18420"/>
    </cofactor>
    <text evidence="9">Binds 2 magnesium ions per subunit.</text>
</comment>
<dbReference type="HAMAP" id="MF_00435">
    <property type="entry name" value="IlvC"/>
    <property type="match status" value="1"/>
</dbReference>
<keyword evidence="7 9" id="KW-0560">Oxidoreductase</keyword>
<dbReference type="Gene3D" id="1.10.1040.10">
    <property type="entry name" value="N-(1-d-carboxylethyl)-l-norvaline Dehydrogenase, domain 2"/>
    <property type="match status" value="1"/>
</dbReference>
<keyword evidence="9" id="KW-0521">NADP</keyword>
<gene>
    <name evidence="9 13" type="primary">ilvC</name>
    <name evidence="13" type="ORF">HC176_11650</name>
</gene>
<comment type="pathway">
    <text evidence="1 9">Amino-acid biosynthesis; L-valine biosynthesis; L-valine from pyruvate: step 2/4.</text>
</comment>
<evidence type="ECO:0000256" key="3">
    <source>
        <dbReference type="ARBA" id="ARBA00010318"/>
    </source>
</evidence>
<dbReference type="NCBIfam" id="TIGR00465">
    <property type="entry name" value="ilvC"/>
    <property type="match status" value="1"/>
</dbReference>
<dbReference type="Pfam" id="PF07991">
    <property type="entry name" value="KARI_N"/>
    <property type="match status" value="1"/>
</dbReference>
<dbReference type="RefSeq" id="WP_167918490.1">
    <property type="nucleotide sequence ID" value="NZ_JAAVJS010000016.1"/>
</dbReference>
<feature type="binding site" evidence="9">
    <location>
        <begin position="45"/>
        <end position="48"/>
    </location>
    <ligand>
        <name>NADP(+)</name>
        <dbReference type="ChEBI" id="CHEBI:58349"/>
    </ligand>
</feature>
<evidence type="ECO:0000256" key="7">
    <source>
        <dbReference type="ARBA" id="ARBA00023002"/>
    </source>
</evidence>
<comment type="caution">
    <text evidence="13">The sequence shown here is derived from an EMBL/GenBank/DDBJ whole genome shotgun (WGS) entry which is preliminary data.</text>
</comment>
<protein>
    <recommendedName>
        <fullName evidence="9">Ketol-acid reductoisomerase (NADP(+))</fullName>
        <shortName evidence="9">KARI</shortName>
        <ecNumber evidence="9">1.1.1.86</ecNumber>
    </recommendedName>
    <alternativeName>
        <fullName evidence="9">Acetohydroxy-acid isomeroreductase</fullName>
        <shortName evidence="9">AHIR</shortName>
    </alternativeName>
    <alternativeName>
        <fullName evidence="9">Alpha-keto-beta-hydroxylacyl reductoisomerase</fullName>
    </alternativeName>
</protein>
<dbReference type="EC" id="1.1.1.86" evidence="9"/>
<evidence type="ECO:0000259" key="11">
    <source>
        <dbReference type="PROSITE" id="PS51850"/>
    </source>
</evidence>
<feature type="binding site" evidence="9 10">
    <location>
        <position position="389"/>
    </location>
    <ligand>
        <name>Mg(2+)</name>
        <dbReference type="ChEBI" id="CHEBI:18420"/>
        <label>2</label>
    </ligand>
</feature>
<feature type="binding site" evidence="10">
    <location>
        <position position="278"/>
    </location>
    <ligand>
        <name>substrate</name>
    </ligand>
</feature>
<feature type="binding site" evidence="9 10">
    <location>
        <position position="217"/>
    </location>
    <ligand>
        <name>Mg(2+)</name>
        <dbReference type="ChEBI" id="CHEBI:18420"/>
        <label>2</label>
    </ligand>
</feature>
<keyword evidence="6 9" id="KW-0460">Magnesium</keyword>
<keyword evidence="14" id="KW-1185">Reference proteome</keyword>
<dbReference type="PANTHER" id="PTHR21371">
    <property type="entry name" value="KETOL-ACID REDUCTOISOMERASE, MITOCHONDRIAL"/>
    <property type="match status" value="1"/>
</dbReference>
<feature type="binding site" evidence="9">
    <location>
        <position position="158"/>
    </location>
    <ligand>
        <name>NADP(+)</name>
        <dbReference type="ChEBI" id="CHEBI:58349"/>
    </ligand>
</feature>
<evidence type="ECO:0000256" key="6">
    <source>
        <dbReference type="ARBA" id="ARBA00022842"/>
    </source>
</evidence>
<evidence type="ECO:0000256" key="9">
    <source>
        <dbReference type="HAMAP-Rule" id="MF_00435"/>
    </source>
</evidence>
<comment type="catalytic activity">
    <reaction evidence="9">
        <text>(2R,3R)-2,3-dihydroxy-3-methylpentanoate + NADP(+) = (S)-2-ethyl-2-hydroxy-3-oxobutanoate + NADPH + H(+)</text>
        <dbReference type="Rhea" id="RHEA:13493"/>
        <dbReference type="ChEBI" id="CHEBI:15378"/>
        <dbReference type="ChEBI" id="CHEBI:49256"/>
        <dbReference type="ChEBI" id="CHEBI:49258"/>
        <dbReference type="ChEBI" id="CHEBI:57783"/>
        <dbReference type="ChEBI" id="CHEBI:58349"/>
        <dbReference type="EC" id="1.1.1.86"/>
    </reaction>
</comment>
<dbReference type="InterPro" id="IPR013116">
    <property type="entry name" value="KARI_N"/>
</dbReference>
<feature type="binding site" evidence="9 10">
    <location>
        <position position="221"/>
    </location>
    <ligand>
        <name>Mg(2+)</name>
        <dbReference type="ChEBI" id="CHEBI:18420"/>
        <label>1</label>
    </ligand>
</feature>
<dbReference type="NCBIfam" id="NF003557">
    <property type="entry name" value="PRK05225.1"/>
    <property type="match status" value="1"/>
</dbReference>
<feature type="binding site" evidence="9">
    <location>
        <position position="76"/>
    </location>
    <ligand>
        <name>NADP(+)</name>
        <dbReference type="ChEBI" id="CHEBI:58349"/>
    </ligand>
</feature>
<dbReference type="InterPro" id="IPR000506">
    <property type="entry name" value="KARI_C"/>
</dbReference>
<evidence type="ECO:0000256" key="10">
    <source>
        <dbReference type="PROSITE-ProRule" id="PRU01198"/>
    </source>
</evidence>
<evidence type="ECO:0000259" key="12">
    <source>
        <dbReference type="PROSITE" id="PS51851"/>
    </source>
</evidence>
<evidence type="ECO:0000256" key="8">
    <source>
        <dbReference type="ARBA" id="ARBA00023304"/>
    </source>
</evidence>
<keyword evidence="8 9" id="KW-0100">Branched-chain amino acid biosynthesis</keyword>
<keyword evidence="4 9" id="KW-0028">Amino-acid biosynthesis</keyword>
<feature type="binding site" evidence="9">
    <location>
        <begin position="108"/>
        <end position="110"/>
    </location>
    <ligand>
        <name>NADP(+)</name>
        <dbReference type="ChEBI" id="CHEBI:58349"/>
    </ligand>
</feature>
<evidence type="ECO:0000256" key="2">
    <source>
        <dbReference type="ARBA" id="ARBA00004885"/>
    </source>
</evidence>
<organism evidence="13 14">
    <name type="scientific">Tamlana crocina</name>
    <dbReference type="NCBI Taxonomy" id="393006"/>
    <lineage>
        <taxon>Bacteria</taxon>
        <taxon>Pseudomonadati</taxon>
        <taxon>Bacteroidota</taxon>
        <taxon>Flavobacteriia</taxon>
        <taxon>Flavobacteriales</taxon>
        <taxon>Flavobacteriaceae</taxon>
        <taxon>Tamlana</taxon>
    </lineage>
</organism>
<comment type="function">
    <text evidence="9">Involved in the biosynthesis of branched-chain amino acids (BCAA). Catalyzes an alkyl-migration followed by a ketol-acid reduction of (S)-2-acetolactate (S2AL) to yield (R)-2,3-dihydroxy-isovalerate. In the isomerase reaction, S2AL is rearranged via a Mg-dependent methyl migration to produce 3-hydroxy-3-methyl-2-ketobutyrate (HMKB). In the reductase reaction, this 2-ketoacid undergoes a metal-dependent reduction by NADPH to yield (R)-2,3-dihydroxy-isovalerate.</text>
</comment>
<dbReference type="Proteomes" id="UP000760545">
    <property type="component" value="Unassembled WGS sequence"/>
</dbReference>
<proteinExistence type="inferred from homology"/>
<feature type="binding site" evidence="9">
    <location>
        <position position="78"/>
    </location>
    <ligand>
        <name>NADP(+)</name>
        <dbReference type="ChEBI" id="CHEBI:58349"/>
    </ligand>
</feature>
<dbReference type="InterPro" id="IPR008927">
    <property type="entry name" value="6-PGluconate_DH-like_C_sf"/>
</dbReference>
<dbReference type="PANTHER" id="PTHR21371:SF1">
    <property type="entry name" value="KETOL-ACID REDUCTOISOMERASE, MITOCHONDRIAL"/>
    <property type="match status" value="1"/>
</dbReference>
<comment type="caution">
    <text evidence="10">Lacks conserved residue(s) required for the propagation of feature annotation.</text>
</comment>
<accession>A0ABX1DIJ7</accession>
<feature type="domain" description="KARI C-terminal knotted" evidence="12">
    <location>
        <begin position="354"/>
        <end position="487"/>
    </location>
</feature>
<evidence type="ECO:0000313" key="13">
    <source>
        <dbReference type="EMBL" id="NJX16141.1"/>
    </source>
</evidence>
<reference evidence="13 14" key="1">
    <citation type="submission" date="2020-03" db="EMBL/GenBank/DDBJ databases">
        <title>Tamlana sp. nov, isolated from XXX.</title>
        <authorList>
            <person name="Cao W.R."/>
        </authorList>
    </citation>
    <scope>NUCLEOTIDE SEQUENCE [LARGE SCALE GENOMIC DNA]</scope>
    <source>
        <strain evidence="13 14">HST1-43</strain>
    </source>
</reference>
<comment type="catalytic activity">
    <reaction evidence="9">
        <text>(2R)-2,3-dihydroxy-3-methylbutanoate + NADP(+) = (2S)-2-acetolactate + NADPH + H(+)</text>
        <dbReference type="Rhea" id="RHEA:22068"/>
        <dbReference type="ChEBI" id="CHEBI:15378"/>
        <dbReference type="ChEBI" id="CHEBI:49072"/>
        <dbReference type="ChEBI" id="CHEBI:57783"/>
        <dbReference type="ChEBI" id="CHEBI:58349"/>
        <dbReference type="ChEBI" id="CHEBI:58476"/>
        <dbReference type="EC" id="1.1.1.86"/>
    </reaction>
</comment>
<dbReference type="PROSITE" id="PS51851">
    <property type="entry name" value="KARI_C"/>
    <property type="match status" value="2"/>
</dbReference>
<dbReference type="PROSITE" id="PS51850">
    <property type="entry name" value="KARI_N"/>
    <property type="match status" value="1"/>
</dbReference>
<dbReference type="InterPro" id="IPR013328">
    <property type="entry name" value="6PGD_dom2"/>
</dbReference>
<evidence type="ECO:0000256" key="4">
    <source>
        <dbReference type="ARBA" id="ARBA00022605"/>
    </source>
</evidence>
<keyword evidence="5 9" id="KW-0479">Metal-binding</keyword>
<dbReference type="Gene3D" id="3.40.50.720">
    <property type="entry name" value="NAD(P)-binding Rossmann-like Domain"/>
    <property type="match status" value="1"/>
</dbReference>
<feature type="binding site" evidence="9 10">
    <location>
        <position position="217"/>
    </location>
    <ligand>
        <name>Mg(2+)</name>
        <dbReference type="ChEBI" id="CHEBI:18420"/>
        <label>1</label>
    </ligand>
</feature>
<sequence length="491" mass="53985">MGNYFNTLSLRDKLNQLSKCRFMDTSEFSDGVNALKGKKIVIVGCGAQGLNQGLNMRDSGLDISYALRDAAISEKRASYVNATENGFTVGTYQELIPTADLVLNLTPDKQHTNVVNAVMPLMKKGATLAYSHGFNIVEEGMQIREDLTVIMVAPKSPGSEVREEYKRGFGVPTLIAVHEENDPEGKGWAQAKAYAVATGGDRAGVLASSFIAEVKSDLMGEQTILCGLLQTGSILCFDKMVEKGIEPGYASKLIQYGWETITEGLKYGGVTNMMDRLSNPAKIKAFELAEELKDIMRPLFQKHMDDIIEGEFSKGMMEDWANDDKKLLDWRAATGETAFEKTPAGDVEITEQEYYDNGVLMVAFVKAGVELAFEAMVDSGIIDASAYYESLHETPLIANTIARKKLFEMNRVISDTAEYGCYLFDHACKPLLADFMKKIDTDVIGKAYAKDNGKAVDNAKLIAVNKALRNHPVEKVGEFLRASMTAMKPIV</sequence>
<feature type="active site" evidence="9">
    <location>
        <position position="132"/>
    </location>
</feature>
<feature type="domain" description="KARI C-terminal knotted" evidence="12">
    <location>
        <begin position="209"/>
        <end position="353"/>
    </location>
</feature>
<dbReference type="Pfam" id="PF01450">
    <property type="entry name" value="KARI_C"/>
    <property type="match status" value="2"/>
</dbReference>
<dbReference type="SUPFAM" id="SSF48179">
    <property type="entry name" value="6-phosphogluconate dehydrogenase C-terminal domain-like"/>
    <property type="match status" value="2"/>
</dbReference>